<evidence type="ECO:0000256" key="10">
    <source>
        <dbReference type="ARBA" id="ARBA00023237"/>
    </source>
</evidence>
<dbReference type="PROSITE" id="PS52016">
    <property type="entry name" value="TONB_DEPENDENT_REC_3"/>
    <property type="match status" value="1"/>
</dbReference>
<evidence type="ECO:0000256" key="11">
    <source>
        <dbReference type="PROSITE-ProRule" id="PRU01360"/>
    </source>
</evidence>
<dbReference type="EMBL" id="JACIJH010000007">
    <property type="protein sequence ID" value="MBB5706961.1"/>
    <property type="molecule type" value="Genomic_DNA"/>
</dbReference>
<keyword evidence="3 11" id="KW-1134">Transmembrane beta strand</keyword>
<keyword evidence="4" id="KW-0410">Iron transport</keyword>
<keyword evidence="16" id="KW-1185">Reference proteome</keyword>
<sequence>MGTAACPAYAQDAGDETRASAGSDIVVTARKREENPINVPIAISAFSSEEITRSGATGLRDIAAMTPGLTFQDVNGAYAAPTIRGVSQIDQTSLQGNVGVFIDGVYLNNRTGLEFGMLELNRLEVAKGPQAALYGRNTFAGAINYITVQPQLGEVSGKVSAEIGNRGRQIYKGGVNVPIGDHAAARIFGGWGKFDGTIKNDRTGNYIGGYDGNYAYGINLLIEPVDRLQINLFGMYSRVSNRAVPLRQRPTTENNCGSETVWNGTTFNTLYCGPLETVASVNVDENVGYGLRGSNKMAYGTIAYDLDFATLSATASYSKAAYSQLVDTTSDPDAINQPTVGTRSRQTFVSALSPDSTDKAVDIRLQSNDGSPFSYSLGFYGYNSDITNVTAVSAQPVGEPDSEPIAFSTNGGRIVSRGRAIYGSLGYEITPAFNVTAELRWTHEKQKFNGVGASEFYNGTRIVGDQSFSYWTPRFTANYELQPDLVAYASIAKGAKTGGFNSNAFQVQPELFTYGLETNWTYEVGLKGRVLDNKLRFNADVYYIDWTGIQGQRGVTGTPLSVVSNLGDARVKGIEGDLTYYITPDFSISAAGSISDPKYRDGFIDGDLSAACGNYPGSTVVVVGCTDEVGGNQIARTSKYQYSLSAAYNIPDLFAGVDAYIRGDYNYMSGRYTSGNEQQDQGSIKLANARIGFIHEGIELSFWMKNIFDYKYADRATMAPSTSDGGRTSGVTYLRNYPGERRTFGMRLDYAF</sequence>
<evidence type="ECO:0000256" key="12">
    <source>
        <dbReference type="RuleBase" id="RU003357"/>
    </source>
</evidence>
<proteinExistence type="inferred from homology"/>
<evidence type="ECO:0000256" key="9">
    <source>
        <dbReference type="ARBA" id="ARBA00023136"/>
    </source>
</evidence>
<dbReference type="Pfam" id="PF07715">
    <property type="entry name" value="Plug"/>
    <property type="match status" value="1"/>
</dbReference>
<feature type="domain" description="TonB-dependent receptor plug" evidence="14">
    <location>
        <begin position="38"/>
        <end position="142"/>
    </location>
</feature>
<comment type="caution">
    <text evidence="15">The sequence shown here is derived from an EMBL/GenBank/DDBJ whole genome shotgun (WGS) entry which is preliminary data.</text>
</comment>
<gene>
    <name evidence="15" type="ORF">FHR21_002323</name>
</gene>
<evidence type="ECO:0000313" key="15">
    <source>
        <dbReference type="EMBL" id="MBB5706961.1"/>
    </source>
</evidence>
<keyword evidence="9 11" id="KW-0472">Membrane</keyword>
<keyword evidence="10 11" id="KW-0998">Cell outer membrane</keyword>
<accession>A0A7W9B646</accession>
<feature type="domain" description="TonB-dependent receptor-like beta-barrel" evidence="13">
    <location>
        <begin position="285"/>
        <end position="707"/>
    </location>
</feature>
<dbReference type="Proteomes" id="UP000537161">
    <property type="component" value="Unassembled WGS sequence"/>
</dbReference>
<dbReference type="AlphaFoldDB" id="A0A7W9B646"/>
<dbReference type="RefSeq" id="WP_184098378.1">
    <property type="nucleotide sequence ID" value="NZ_JACIJH010000007.1"/>
</dbReference>
<dbReference type="SUPFAM" id="SSF56935">
    <property type="entry name" value="Porins"/>
    <property type="match status" value="1"/>
</dbReference>
<keyword evidence="6" id="KW-0408">Iron</keyword>
<evidence type="ECO:0000256" key="7">
    <source>
        <dbReference type="ARBA" id="ARBA00023065"/>
    </source>
</evidence>
<name>A0A7W9B646_9SPHN</name>
<keyword evidence="2 11" id="KW-0813">Transport</keyword>
<protein>
    <submittedName>
        <fullName evidence="15">Iron complex outermembrane receptor protein</fullName>
    </submittedName>
</protein>
<keyword evidence="7" id="KW-0406">Ion transport</keyword>
<evidence type="ECO:0000256" key="5">
    <source>
        <dbReference type="ARBA" id="ARBA00022692"/>
    </source>
</evidence>
<comment type="subcellular location">
    <subcellularLocation>
        <location evidence="1 11">Cell outer membrane</location>
        <topology evidence="1 11">Multi-pass membrane protein</topology>
    </subcellularLocation>
</comment>
<evidence type="ECO:0000256" key="2">
    <source>
        <dbReference type="ARBA" id="ARBA00022448"/>
    </source>
</evidence>
<dbReference type="PANTHER" id="PTHR32552">
    <property type="entry name" value="FERRICHROME IRON RECEPTOR-RELATED"/>
    <property type="match status" value="1"/>
</dbReference>
<dbReference type="PANTHER" id="PTHR32552:SF81">
    <property type="entry name" value="TONB-DEPENDENT OUTER MEMBRANE RECEPTOR"/>
    <property type="match status" value="1"/>
</dbReference>
<evidence type="ECO:0000256" key="3">
    <source>
        <dbReference type="ARBA" id="ARBA00022452"/>
    </source>
</evidence>
<evidence type="ECO:0000256" key="6">
    <source>
        <dbReference type="ARBA" id="ARBA00023004"/>
    </source>
</evidence>
<evidence type="ECO:0000256" key="1">
    <source>
        <dbReference type="ARBA" id="ARBA00004571"/>
    </source>
</evidence>
<comment type="similarity">
    <text evidence="11 12">Belongs to the TonB-dependent receptor family.</text>
</comment>
<evidence type="ECO:0000256" key="4">
    <source>
        <dbReference type="ARBA" id="ARBA00022496"/>
    </source>
</evidence>
<dbReference type="Pfam" id="PF00593">
    <property type="entry name" value="TonB_dep_Rec_b-barrel"/>
    <property type="match status" value="1"/>
</dbReference>
<organism evidence="15 16">
    <name type="scientific">Sphingopyxis panaciterrulae</name>
    <dbReference type="NCBI Taxonomy" id="462372"/>
    <lineage>
        <taxon>Bacteria</taxon>
        <taxon>Pseudomonadati</taxon>
        <taxon>Pseudomonadota</taxon>
        <taxon>Alphaproteobacteria</taxon>
        <taxon>Sphingomonadales</taxon>
        <taxon>Sphingomonadaceae</taxon>
        <taxon>Sphingopyxis</taxon>
    </lineage>
</organism>
<dbReference type="InterPro" id="IPR036942">
    <property type="entry name" value="Beta-barrel_TonB_sf"/>
</dbReference>
<dbReference type="Gene3D" id="2.40.170.20">
    <property type="entry name" value="TonB-dependent receptor, beta-barrel domain"/>
    <property type="match status" value="1"/>
</dbReference>
<dbReference type="InterPro" id="IPR039426">
    <property type="entry name" value="TonB-dep_rcpt-like"/>
</dbReference>
<reference evidence="15 16" key="1">
    <citation type="submission" date="2020-08" db="EMBL/GenBank/DDBJ databases">
        <title>Genomic Encyclopedia of Type Strains, Phase IV (KMG-IV): sequencing the most valuable type-strain genomes for metagenomic binning, comparative biology and taxonomic classification.</title>
        <authorList>
            <person name="Goeker M."/>
        </authorList>
    </citation>
    <scope>NUCLEOTIDE SEQUENCE [LARGE SCALE GENOMIC DNA]</scope>
    <source>
        <strain evidence="15 16">DSM 27163</strain>
    </source>
</reference>
<keyword evidence="8 12" id="KW-0798">TonB box</keyword>
<keyword evidence="15" id="KW-0675">Receptor</keyword>
<evidence type="ECO:0000256" key="8">
    <source>
        <dbReference type="ARBA" id="ARBA00023077"/>
    </source>
</evidence>
<keyword evidence="5 11" id="KW-0812">Transmembrane</keyword>
<dbReference type="GO" id="GO:0009279">
    <property type="term" value="C:cell outer membrane"/>
    <property type="evidence" value="ECO:0007669"/>
    <property type="project" value="UniProtKB-SubCell"/>
</dbReference>
<evidence type="ECO:0000259" key="13">
    <source>
        <dbReference type="Pfam" id="PF00593"/>
    </source>
</evidence>
<evidence type="ECO:0000259" key="14">
    <source>
        <dbReference type="Pfam" id="PF07715"/>
    </source>
</evidence>
<dbReference type="InterPro" id="IPR000531">
    <property type="entry name" value="Beta-barrel_TonB"/>
</dbReference>
<evidence type="ECO:0000313" key="16">
    <source>
        <dbReference type="Proteomes" id="UP000537161"/>
    </source>
</evidence>
<dbReference type="InterPro" id="IPR012910">
    <property type="entry name" value="Plug_dom"/>
</dbReference>
<dbReference type="GO" id="GO:0006826">
    <property type="term" value="P:iron ion transport"/>
    <property type="evidence" value="ECO:0007669"/>
    <property type="project" value="UniProtKB-KW"/>
</dbReference>